<dbReference type="Pfam" id="PF25343">
    <property type="entry name" value="PH_UBFD1_C"/>
    <property type="match status" value="1"/>
</dbReference>
<dbReference type="GO" id="GO:0003723">
    <property type="term" value="F:RNA binding"/>
    <property type="evidence" value="ECO:0007669"/>
    <property type="project" value="TreeGrafter"/>
</dbReference>
<proteinExistence type="predicted"/>
<dbReference type="PANTHER" id="PTHR16470:SF0">
    <property type="entry name" value="UBIQUITIN DOMAIN-CONTAINING PROTEIN UBFD1"/>
    <property type="match status" value="1"/>
</dbReference>
<feature type="domain" description="UBFD1 PH-like C-terminal" evidence="1">
    <location>
        <begin position="27"/>
        <end position="124"/>
    </location>
</feature>
<dbReference type="AlphaFoldDB" id="A0A183J5F4"/>
<organism evidence="2">
    <name type="scientific">Soboliphyme baturini</name>
    <dbReference type="NCBI Taxonomy" id="241478"/>
    <lineage>
        <taxon>Eukaryota</taxon>
        <taxon>Metazoa</taxon>
        <taxon>Ecdysozoa</taxon>
        <taxon>Nematoda</taxon>
        <taxon>Enoplea</taxon>
        <taxon>Dorylaimia</taxon>
        <taxon>Dioctophymatida</taxon>
        <taxon>Dioctophymatoidea</taxon>
        <taxon>Soboliphymatidae</taxon>
        <taxon>Soboliphyme</taxon>
    </lineage>
</organism>
<evidence type="ECO:0000259" key="1">
    <source>
        <dbReference type="Pfam" id="PF25343"/>
    </source>
</evidence>
<dbReference type="InterPro" id="IPR057455">
    <property type="entry name" value="UBFD1_C"/>
</dbReference>
<dbReference type="InterPro" id="IPR039120">
    <property type="entry name" value="UBFD1"/>
</dbReference>
<accession>A0A183J5F4</accession>
<dbReference type="PANTHER" id="PTHR16470">
    <property type="entry name" value="UBIQUITIN DOMAIN-CONTAINING PROTEIN UBFD1"/>
    <property type="match status" value="1"/>
</dbReference>
<dbReference type="WBParaSite" id="SBAD_0001148001-mRNA-1">
    <property type="protein sequence ID" value="SBAD_0001148001-mRNA-1"/>
    <property type="gene ID" value="SBAD_0001148001"/>
</dbReference>
<protein>
    <submittedName>
        <fullName evidence="2">Crinkler (CRN)</fullName>
    </submittedName>
</protein>
<reference evidence="2" key="1">
    <citation type="submission" date="2016-06" db="UniProtKB">
        <authorList>
            <consortium name="WormBaseParasite"/>
        </authorList>
    </citation>
    <scope>IDENTIFICATION</scope>
</reference>
<evidence type="ECO:0000313" key="2">
    <source>
        <dbReference type="WBParaSite" id="SBAD_0001148001-mRNA-1"/>
    </source>
</evidence>
<name>A0A183J5F4_9BILA</name>
<sequence>LFECRVVCASFRSFPILFYAGECFELKRFQDPLPPTPICGLVNKLGNKVRLTFKLELDQVWIGTKERTDKIMMNQIRNVISEPIDGHEDYCIMALQLGTTDASNYWLYWVPAQYVDAIRQAILGP</sequence>
<dbReference type="GO" id="GO:0045296">
    <property type="term" value="F:cadherin binding"/>
    <property type="evidence" value="ECO:0007669"/>
    <property type="project" value="TreeGrafter"/>
</dbReference>